<dbReference type="Proteomes" id="UP000231246">
    <property type="component" value="Unassembled WGS sequence"/>
</dbReference>
<dbReference type="InterPro" id="IPR051548">
    <property type="entry name" value="Grx-like_ET"/>
</dbReference>
<dbReference type="AlphaFoldDB" id="A0A2H0BVI9"/>
<dbReference type="InterPro" id="IPR002109">
    <property type="entry name" value="Glutaredoxin"/>
</dbReference>
<dbReference type="Pfam" id="PF00462">
    <property type="entry name" value="Glutaredoxin"/>
    <property type="match status" value="1"/>
</dbReference>
<dbReference type="PANTHER" id="PTHR34386:SF1">
    <property type="entry name" value="GLUTAREDOXIN-LIKE PROTEIN NRDH"/>
    <property type="match status" value="1"/>
</dbReference>
<dbReference type="PROSITE" id="PS51354">
    <property type="entry name" value="GLUTAREDOXIN_2"/>
    <property type="match status" value="1"/>
</dbReference>
<comment type="caution">
    <text evidence="2">The sequence shown here is derived from an EMBL/GenBank/DDBJ whole genome shotgun (WGS) entry which is preliminary data.</text>
</comment>
<dbReference type="InterPro" id="IPR036249">
    <property type="entry name" value="Thioredoxin-like_sf"/>
</dbReference>
<dbReference type="SUPFAM" id="SSF52833">
    <property type="entry name" value="Thioredoxin-like"/>
    <property type="match status" value="1"/>
</dbReference>
<sequence>MKIKLYGATWCQDCRRSKQYLDDKGIDYEYINLENSPDAVNEVLNINNGMQSIPTILFPNGIVLVEPSNEELQKAIDANKDFIIFRKTKN</sequence>
<name>A0A2H0BVI9_9BACT</name>
<dbReference type="CDD" id="cd02976">
    <property type="entry name" value="NrdH"/>
    <property type="match status" value="1"/>
</dbReference>
<protein>
    <submittedName>
        <fullName evidence="2">NrdH-redoxin</fullName>
    </submittedName>
</protein>
<proteinExistence type="predicted"/>
<dbReference type="GO" id="GO:0009055">
    <property type="term" value="F:electron transfer activity"/>
    <property type="evidence" value="ECO:0007669"/>
    <property type="project" value="TreeGrafter"/>
</dbReference>
<organism evidence="2 3">
    <name type="scientific">Candidatus Roizmanbacteria bacterium CG22_combo_CG10-13_8_21_14_all_38_20</name>
    <dbReference type="NCBI Taxonomy" id="1974862"/>
    <lineage>
        <taxon>Bacteria</taxon>
        <taxon>Candidatus Roizmaniibacteriota</taxon>
    </lineage>
</organism>
<accession>A0A2H0BVI9</accession>
<dbReference type="GO" id="GO:0045454">
    <property type="term" value="P:cell redox homeostasis"/>
    <property type="evidence" value="ECO:0007669"/>
    <property type="project" value="TreeGrafter"/>
</dbReference>
<reference evidence="2 3" key="1">
    <citation type="submission" date="2017-09" db="EMBL/GenBank/DDBJ databases">
        <title>Depth-based differentiation of microbial function through sediment-hosted aquifers and enrichment of novel symbionts in the deep terrestrial subsurface.</title>
        <authorList>
            <person name="Probst A.J."/>
            <person name="Ladd B."/>
            <person name="Jarett J.K."/>
            <person name="Geller-Mcgrath D.E."/>
            <person name="Sieber C.M."/>
            <person name="Emerson J.B."/>
            <person name="Anantharaman K."/>
            <person name="Thomas B.C."/>
            <person name="Malmstrom R."/>
            <person name="Stieglmeier M."/>
            <person name="Klingl A."/>
            <person name="Woyke T."/>
            <person name="Ryan C.M."/>
            <person name="Banfield J.F."/>
        </authorList>
    </citation>
    <scope>NUCLEOTIDE SEQUENCE [LARGE SCALE GENOMIC DNA]</scope>
    <source>
        <strain evidence="2">CG22_combo_CG10-13_8_21_14_all_38_20</strain>
    </source>
</reference>
<dbReference type="EMBL" id="PCTA01000018">
    <property type="protein sequence ID" value="PIP61695.1"/>
    <property type="molecule type" value="Genomic_DNA"/>
</dbReference>
<gene>
    <name evidence="2" type="ORF">COW99_02720</name>
</gene>
<feature type="domain" description="Glutaredoxin" evidence="1">
    <location>
        <begin position="3"/>
        <end position="57"/>
    </location>
</feature>
<dbReference type="Gene3D" id="3.40.30.10">
    <property type="entry name" value="Glutaredoxin"/>
    <property type="match status" value="1"/>
</dbReference>
<evidence type="ECO:0000313" key="3">
    <source>
        <dbReference type="Proteomes" id="UP000231246"/>
    </source>
</evidence>
<evidence type="ECO:0000313" key="2">
    <source>
        <dbReference type="EMBL" id="PIP61695.1"/>
    </source>
</evidence>
<evidence type="ECO:0000259" key="1">
    <source>
        <dbReference type="Pfam" id="PF00462"/>
    </source>
</evidence>
<dbReference type="PANTHER" id="PTHR34386">
    <property type="entry name" value="GLUTAREDOXIN"/>
    <property type="match status" value="1"/>
</dbReference>